<accession>A0A1R3H9L6</accession>
<sequence>MGVARGPIRRRFLPRFWALG</sequence>
<organism evidence="1 2">
    <name type="scientific">Corchorus capsularis</name>
    <name type="common">Jute</name>
    <dbReference type="NCBI Taxonomy" id="210143"/>
    <lineage>
        <taxon>Eukaryota</taxon>
        <taxon>Viridiplantae</taxon>
        <taxon>Streptophyta</taxon>
        <taxon>Embryophyta</taxon>
        <taxon>Tracheophyta</taxon>
        <taxon>Spermatophyta</taxon>
        <taxon>Magnoliopsida</taxon>
        <taxon>eudicotyledons</taxon>
        <taxon>Gunneridae</taxon>
        <taxon>Pentapetalae</taxon>
        <taxon>rosids</taxon>
        <taxon>malvids</taxon>
        <taxon>Malvales</taxon>
        <taxon>Malvaceae</taxon>
        <taxon>Grewioideae</taxon>
        <taxon>Apeibeae</taxon>
        <taxon>Corchorus</taxon>
    </lineage>
</organism>
<dbReference type="AlphaFoldDB" id="A0A1R3H9L6"/>
<comment type="caution">
    <text evidence="1">The sequence shown here is derived from an EMBL/GenBank/DDBJ whole genome shotgun (WGS) entry which is preliminary data.</text>
</comment>
<reference evidence="1 2" key="1">
    <citation type="submission" date="2013-09" db="EMBL/GenBank/DDBJ databases">
        <title>Corchorus capsularis genome sequencing.</title>
        <authorList>
            <person name="Alam M."/>
            <person name="Haque M.S."/>
            <person name="Islam M.S."/>
            <person name="Emdad E.M."/>
            <person name="Islam M.M."/>
            <person name="Ahmed B."/>
            <person name="Halim A."/>
            <person name="Hossen Q.M.M."/>
            <person name="Hossain M.Z."/>
            <person name="Ahmed R."/>
            <person name="Khan M.M."/>
            <person name="Islam R."/>
            <person name="Rashid M.M."/>
            <person name="Khan S.A."/>
            <person name="Rahman M.S."/>
            <person name="Alam M."/>
        </authorList>
    </citation>
    <scope>NUCLEOTIDE SEQUENCE [LARGE SCALE GENOMIC DNA]</scope>
    <source>
        <strain evidence="2">cv. CVL-1</strain>
        <tissue evidence="1">Whole seedling</tissue>
    </source>
</reference>
<evidence type="ECO:0000313" key="1">
    <source>
        <dbReference type="EMBL" id="OMO67021.1"/>
    </source>
</evidence>
<protein>
    <submittedName>
        <fullName evidence="1">Uncharacterized protein</fullName>
    </submittedName>
</protein>
<dbReference type="Proteomes" id="UP000188268">
    <property type="component" value="Unassembled WGS sequence"/>
</dbReference>
<proteinExistence type="predicted"/>
<dbReference type="Gramene" id="OMO67021">
    <property type="protein sequence ID" value="OMO67021"/>
    <property type="gene ID" value="CCACVL1_20838"/>
</dbReference>
<dbReference type="EMBL" id="AWWV01012459">
    <property type="protein sequence ID" value="OMO67021.1"/>
    <property type="molecule type" value="Genomic_DNA"/>
</dbReference>
<name>A0A1R3H9L6_COCAP</name>
<evidence type="ECO:0000313" key="2">
    <source>
        <dbReference type="Proteomes" id="UP000188268"/>
    </source>
</evidence>
<gene>
    <name evidence="1" type="ORF">CCACVL1_20838</name>
</gene>
<keyword evidence="2" id="KW-1185">Reference proteome</keyword>